<dbReference type="PANTHER" id="PTHR36441:SF1">
    <property type="entry name" value="DUF503 DOMAIN-CONTAINING PROTEIN"/>
    <property type="match status" value="1"/>
</dbReference>
<dbReference type="Proteomes" id="UP000323337">
    <property type="component" value="Unassembled WGS sequence"/>
</dbReference>
<dbReference type="Gene3D" id="3.30.70.1120">
    <property type="entry name" value="TT1725-like"/>
    <property type="match status" value="1"/>
</dbReference>
<dbReference type="SUPFAM" id="SSF103007">
    <property type="entry name" value="Hypothetical protein TT1725"/>
    <property type="match status" value="1"/>
</dbReference>
<dbReference type="RefSeq" id="WP_303700790.1">
    <property type="nucleotide sequence ID" value="NZ_VSIV01000109.1"/>
</dbReference>
<evidence type="ECO:0000313" key="2">
    <source>
        <dbReference type="Proteomes" id="UP000323337"/>
    </source>
</evidence>
<accession>A0A5D0MQP4</accession>
<name>A0A5D0MQP4_FLESI</name>
<gene>
    <name evidence="1" type="ORF">FXF49_04850</name>
</gene>
<dbReference type="InterPro" id="IPR007546">
    <property type="entry name" value="DUF503"/>
</dbReference>
<dbReference type="AlphaFoldDB" id="A0A5D0MQP4"/>
<dbReference type="EMBL" id="VSIV01000109">
    <property type="protein sequence ID" value="TYB33738.1"/>
    <property type="molecule type" value="Genomic_DNA"/>
</dbReference>
<proteinExistence type="predicted"/>
<dbReference type="InterPro" id="IPR036746">
    <property type="entry name" value="TT1725-like_sf"/>
</dbReference>
<evidence type="ECO:0000313" key="1">
    <source>
        <dbReference type="EMBL" id="TYB33738.1"/>
    </source>
</evidence>
<organism evidence="1 2">
    <name type="scientific">Flexistipes sinusarabici</name>
    <dbReference type="NCBI Taxonomy" id="2352"/>
    <lineage>
        <taxon>Bacteria</taxon>
        <taxon>Pseudomonadati</taxon>
        <taxon>Deferribacterota</taxon>
        <taxon>Deferribacteres</taxon>
        <taxon>Deferribacterales</taxon>
        <taxon>Flexistipitaceae</taxon>
        <taxon>Flexistipes</taxon>
    </lineage>
</organism>
<reference evidence="1 2" key="1">
    <citation type="submission" date="2019-08" db="EMBL/GenBank/DDBJ databases">
        <title>Genomic characterization of a novel candidate phylum (ARYD3) from a high temperature, high salinity tertiary oil reservoir in north central Oklahoma, USA.</title>
        <authorList>
            <person name="Youssef N.H."/>
            <person name="Yadav A."/>
            <person name="Elshahed M.S."/>
        </authorList>
    </citation>
    <scope>NUCLEOTIDE SEQUENCE [LARGE SCALE GENOMIC DNA]</scope>
    <source>
        <strain evidence="1">ARYD1</strain>
    </source>
</reference>
<sequence>MTIGSVVFELDIDSAFSLKEKRRVLNSLKTRLKNKFNVAVAEVGEKDVWNRADLAIVTLADNRSFLDSQLQEIINFVDMFHEVVIMHINQEIF</sequence>
<comment type="caution">
    <text evidence="1">The sequence shown here is derived from an EMBL/GenBank/DDBJ whole genome shotgun (WGS) entry which is preliminary data.</text>
</comment>
<dbReference type="PANTHER" id="PTHR36441">
    <property type="entry name" value="HYPOTHETICAL CYTOSOLIC PROTEIN"/>
    <property type="match status" value="1"/>
</dbReference>
<protein>
    <submittedName>
        <fullName evidence="1">DUF503 domain-containing protein</fullName>
    </submittedName>
</protein>
<dbReference type="Pfam" id="PF04456">
    <property type="entry name" value="DUF503"/>
    <property type="match status" value="1"/>
</dbReference>